<feature type="region of interest" description="Disordered" evidence="1">
    <location>
        <begin position="35"/>
        <end position="81"/>
    </location>
</feature>
<feature type="compositionally biased region" description="Basic and acidic residues" evidence="1">
    <location>
        <begin position="40"/>
        <end position="49"/>
    </location>
</feature>
<reference evidence="2" key="1">
    <citation type="submission" date="2023-01" db="EMBL/GenBank/DDBJ databases">
        <title>Draft genome sequence of Nocardiopsis sp. LSu2-4 isolated from halophytes.</title>
        <authorList>
            <person name="Duangmal K."/>
            <person name="Chantavorakit T."/>
        </authorList>
    </citation>
    <scope>NUCLEOTIDE SEQUENCE</scope>
    <source>
        <strain evidence="2">LSu2-4</strain>
    </source>
</reference>
<gene>
    <name evidence="2" type="ORF">O4U47_20365</name>
</gene>
<dbReference type="Proteomes" id="UP001165685">
    <property type="component" value="Unassembled WGS sequence"/>
</dbReference>
<keyword evidence="3" id="KW-1185">Reference proteome</keyword>
<evidence type="ECO:0000313" key="2">
    <source>
        <dbReference type="EMBL" id="MDA2806872.1"/>
    </source>
</evidence>
<proteinExistence type="predicted"/>
<sequence>MTEKPRVALWLVCLGAFIALGHQLGPHGHAFGADVAAHAHAHEGQHGAAHEGTQGEGHEEDPACGRTVPPSPGDAAPAALPAGPLLDVVVPETGRCRVPDVPELSLGRSPPDLVSELQVNRV</sequence>
<name>A0ABT4TQC0_9ACTN</name>
<organism evidence="2 3">
    <name type="scientific">Nocardiopsis suaedae</name>
    <dbReference type="NCBI Taxonomy" id="3018444"/>
    <lineage>
        <taxon>Bacteria</taxon>
        <taxon>Bacillati</taxon>
        <taxon>Actinomycetota</taxon>
        <taxon>Actinomycetes</taxon>
        <taxon>Streptosporangiales</taxon>
        <taxon>Nocardiopsidaceae</taxon>
        <taxon>Nocardiopsis</taxon>
    </lineage>
</organism>
<accession>A0ABT4TQC0</accession>
<evidence type="ECO:0000256" key="1">
    <source>
        <dbReference type="SAM" id="MobiDB-lite"/>
    </source>
</evidence>
<comment type="caution">
    <text evidence="2">The sequence shown here is derived from an EMBL/GenBank/DDBJ whole genome shotgun (WGS) entry which is preliminary data.</text>
</comment>
<evidence type="ECO:0000313" key="3">
    <source>
        <dbReference type="Proteomes" id="UP001165685"/>
    </source>
</evidence>
<protein>
    <submittedName>
        <fullName evidence="2">Uncharacterized protein</fullName>
    </submittedName>
</protein>
<dbReference type="RefSeq" id="WP_270679506.1">
    <property type="nucleotide sequence ID" value="NZ_JAQFWP010000042.1"/>
</dbReference>
<dbReference type="EMBL" id="JAQFWP010000042">
    <property type="protein sequence ID" value="MDA2806872.1"/>
    <property type="molecule type" value="Genomic_DNA"/>
</dbReference>